<feature type="coiled-coil region" evidence="1">
    <location>
        <begin position="60"/>
        <end position="100"/>
    </location>
</feature>
<feature type="region of interest" description="Disordered" evidence="2">
    <location>
        <begin position="160"/>
        <end position="182"/>
    </location>
</feature>
<protein>
    <submittedName>
        <fullName evidence="3">Uncharacterized protein</fullName>
    </submittedName>
</protein>
<sequence length="503" mass="60019">MDKLKEKPNTKISDKLKLEQDMFKKACRLIFAHKKLRTETLKEYDELKTQIVMQREKQWRKNERKKHREFREQIMRAREIREIEEQTSKAVEELKEKQKGVVRRELLQQWISRGEKTFEERLCEIHFWEEIEREHKEVVRRHNEYELMYYKLFHDVKSIDTTSSSSEETPGKQKRMLATRAAHSCHREERMRREAGKKRQMMDALRTKLNIDIHTLPRGGAAVLERYEQYEREKEELKKGQAQRRDEIVGRLLRERVRAMNTRLAHRGAPRAQDFTTNTGSVADLTERRLVPSHCRIPVRSVGEDKEWRYHVQERDSRRALESVPVVDRPAKETENDRFAMEEAIHQDKDDQKHINVRNENDEEGSKQLKTQIDQAESSHRPPPEPPRRHRIEACNMMSSFKVIHRHKDALAREVVEHMGVPPTSRPIDTAISWRPPVAIFKDFRPDHIYQRTITVKNISRTKVVSWFDTLLLDDDTDPKVIQCKQTLGYKIVKYADKLDKEF</sequence>
<name>A0A7R9CDQ5_TIMCR</name>
<dbReference type="AlphaFoldDB" id="A0A7R9CDQ5"/>
<feature type="compositionally biased region" description="Basic and acidic residues" evidence="2">
    <location>
        <begin position="329"/>
        <end position="338"/>
    </location>
</feature>
<evidence type="ECO:0000313" key="3">
    <source>
        <dbReference type="EMBL" id="CAD7394781.1"/>
    </source>
</evidence>
<gene>
    <name evidence="3" type="ORF">TCEB3V08_LOCUS2692</name>
</gene>
<keyword evidence="1" id="KW-0175">Coiled coil</keyword>
<accession>A0A7R9CDQ5</accession>
<feature type="compositionally biased region" description="Basic and acidic residues" evidence="2">
    <location>
        <begin position="343"/>
        <end position="367"/>
    </location>
</feature>
<feature type="region of interest" description="Disordered" evidence="2">
    <location>
        <begin position="319"/>
        <end position="338"/>
    </location>
</feature>
<dbReference type="EMBL" id="OC317065">
    <property type="protein sequence ID" value="CAD7394781.1"/>
    <property type="molecule type" value="Genomic_DNA"/>
</dbReference>
<evidence type="ECO:0000256" key="1">
    <source>
        <dbReference type="SAM" id="Coils"/>
    </source>
</evidence>
<feature type="compositionally biased region" description="Basic and acidic residues" evidence="2">
    <location>
        <begin position="377"/>
        <end position="387"/>
    </location>
</feature>
<proteinExistence type="predicted"/>
<feature type="region of interest" description="Disordered" evidence="2">
    <location>
        <begin position="343"/>
        <end position="390"/>
    </location>
</feature>
<organism evidence="3">
    <name type="scientific">Timema cristinae</name>
    <name type="common">Walking stick</name>
    <dbReference type="NCBI Taxonomy" id="61476"/>
    <lineage>
        <taxon>Eukaryota</taxon>
        <taxon>Metazoa</taxon>
        <taxon>Ecdysozoa</taxon>
        <taxon>Arthropoda</taxon>
        <taxon>Hexapoda</taxon>
        <taxon>Insecta</taxon>
        <taxon>Pterygota</taxon>
        <taxon>Neoptera</taxon>
        <taxon>Polyneoptera</taxon>
        <taxon>Phasmatodea</taxon>
        <taxon>Timematodea</taxon>
        <taxon>Timematoidea</taxon>
        <taxon>Timematidae</taxon>
        <taxon>Timema</taxon>
    </lineage>
</organism>
<reference evidence="3" key="1">
    <citation type="submission" date="2020-11" db="EMBL/GenBank/DDBJ databases">
        <authorList>
            <person name="Tran Van P."/>
        </authorList>
    </citation>
    <scope>NUCLEOTIDE SEQUENCE</scope>
</reference>
<feature type="coiled-coil region" evidence="1">
    <location>
        <begin position="220"/>
        <end position="247"/>
    </location>
</feature>
<evidence type="ECO:0000256" key="2">
    <source>
        <dbReference type="SAM" id="MobiDB-lite"/>
    </source>
</evidence>